<evidence type="ECO:0000256" key="7">
    <source>
        <dbReference type="ARBA" id="ARBA00023033"/>
    </source>
</evidence>
<dbReference type="GO" id="GO:0004499">
    <property type="term" value="F:N,N-dimethylaniline monooxygenase activity"/>
    <property type="evidence" value="ECO:0007669"/>
    <property type="project" value="InterPro"/>
</dbReference>
<dbReference type="PANTHER" id="PTHR43872">
    <property type="entry name" value="MONOOXYGENASE, PUTATIVE (AFU_ORTHOLOGUE AFUA_8G02570)-RELATED"/>
    <property type="match status" value="1"/>
</dbReference>
<evidence type="ECO:0000256" key="1">
    <source>
        <dbReference type="ARBA" id="ARBA00001974"/>
    </source>
</evidence>
<organism evidence="8 9">
    <name type="scientific">Afipia clevelandensis ATCC 49720</name>
    <dbReference type="NCBI Taxonomy" id="883079"/>
    <lineage>
        <taxon>Bacteria</taxon>
        <taxon>Pseudomonadati</taxon>
        <taxon>Pseudomonadota</taxon>
        <taxon>Alphaproteobacteria</taxon>
        <taxon>Hyphomicrobiales</taxon>
        <taxon>Nitrobacteraceae</taxon>
        <taxon>Afipia</taxon>
    </lineage>
</organism>
<evidence type="ECO:0000256" key="3">
    <source>
        <dbReference type="ARBA" id="ARBA00022630"/>
    </source>
</evidence>
<keyword evidence="7" id="KW-0503">Monooxygenase</keyword>
<reference evidence="8 9" key="1">
    <citation type="submission" date="2012-04" db="EMBL/GenBank/DDBJ databases">
        <title>The Genome Sequence of Afipia clevelandensis ATCC 49720.</title>
        <authorList>
            <consortium name="The Broad Institute Genome Sequencing Platform"/>
            <person name="Earl A."/>
            <person name="Ward D."/>
            <person name="Feldgarden M."/>
            <person name="Gevers D."/>
            <person name="Huys G."/>
            <person name="Walker B."/>
            <person name="Young S.K."/>
            <person name="Zeng Q."/>
            <person name="Gargeya S."/>
            <person name="Fitzgerald M."/>
            <person name="Haas B."/>
            <person name="Abouelleil A."/>
            <person name="Alvarado L."/>
            <person name="Arachchi H.M."/>
            <person name="Berlin A."/>
            <person name="Chapman S.B."/>
            <person name="Goldberg J."/>
            <person name="Griggs A."/>
            <person name="Gujja S."/>
            <person name="Hansen M."/>
            <person name="Howarth C."/>
            <person name="Imamovic A."/>
            <person name="Larimer J."/>
            <person name="McCowen C."/>
            <person name="Montmayeur A."/>
            <person name="Murphy C."/>
            <person name="Neiman D."/>
            <person name="Pearson M."/>
            <person name="Priest M."/>
            <person name="Roberts A."/>
            <person name="Saif S."/>
            <person name="Shea T."/>
            <person name="Sisk P."/>
            <person name="Sykes S."/>
            <person name="Wortman J."/>
            <person name="Nusbaum C."/>
            <person name="Birren B."/>
        </authorList>
    </citation>
    <scope>NUCLEOTIDE SEQUENCE [LARGE SCALE GENOMIC DNA]</scope>
    <source>
        <strain evidence="8 9">ATCC 49720</strain>
    </source>
</reference>
<keyword evidence="6" id="KW-0560">Oxidoreductase</keyword>
<keyword evidence="4" id="KW-0274">FAD</keyword>
<evidence type="ECO:0000313" key="8">
    <source>
        <dbReference type="EMBL" id="EKS35653.1"/>
    </source>
</evidence>
<comment type="caution">
    <text evidence="8">The sequence shown here is derived from an EMBL/GenBank/DDBJ whole genome shotgun (WGS) entry which is preliminary data.</text>
</comment>
<dbReference type="FunFam" id="3.50.50.60:FF:000228">
    <property type="entry name" value="FAD-containing monooxygenase EthA"/>
    <property type="match status" value="1"/>
</dbReference>
<evidence type="ECO:0000313" key="9">
    <source>
        <dbReference type="Proteomes" id="UP000001095"/>
    </source>
</evidence>
<dbReference type="Pfam" id="PF00743">
    <property type="entry name" value="FMO-like"/>
    <property type="match status" value="1"/>
</dbReference>
<comment type="similarity">
    <text evidence="2">Belongs to the FAD-binding monooxygenase family.</text>
</comment>
<dbReference type="RefSeq" id="WP_002712731.1">
    <property type="nucleotide sequence ID" value="NZ_KB375281.1"/>
</dbReference>
<comment type="cofactor">
    <cofactor evidence="1">
        <name>FAD</name>
        <dbReference type="ChEBI" id="CHEBI:57692"/>
    </cofactor>
</comment>
<sequence length="496" mass="55436">MQAEAKMSKTVSNTGATHVDVLIVGAGLSGIGAGYHLQKNCPGKSYAILEGREAIGGTWDLFRYPGIRSDSDMYTLGYSFKPWTEAKAIADGPRILNYVRETARENGIDSKIRFSHQVKSASWSSKDSRWTVEAERGPDKERVQFTCGFLFMCSGYYSYEGGYAPEFPGADTFKGRIAHPQKWTSDIDYAGKRVVVIGSGATAVTLVPEMAKTATHVTMLQRSPTYVVARPAEDALANKLREKLPAKLAYHAIRWRNVLFGMYFFQLCRRKPERAKQLILGGVRHALGPDYDIGTHFTPRYNPWQQRLCLVPDGDLFKSIKEGRASVVTSTIDTFTPSGIRLSDGSELEADLIVTATGLNLQVLGGMQVSVDGRAVDFAQTLNYKGMMYSDVPNMASSFGYTNASWTLKCDLTCEYVCRLINYMDRHGYRQCTPRNTDPEVQQENWLDFTSGYVQRSVAKMPKQGSKRPWKLYQNYALDIVSLRLGKVDDGVMVYE</sequence>
<evidence type="ECO:0008006" key="10">
    <source>
        <dbReference type="Google" id="ProtNLM"/>
    </source>
</evidence>
<dbReference type="Proteomes" id="UP000001095">
    <property type="component" value="Unassembled WGS sequence"/>
</dbReference>
<evidence type="ECO:0000256" key="2">
    <source>
        <dbReference type="ARBA" id="ARBA00010139"/>
    </source>
</evidence>
<keyword evidence="9" id="KW-1185">Reference proteome</keyword>
<dbReference type="HOGENOM" id="CLU_032067_2_0_5"/>
<dbReference type="GO" id="GO:0050661">
    <property type="term" value="F:NADP binding"/>
    <property type="evidence" value="ECO:0007669"/>
    <property type="project" value="InterPro"/>
</dbReference>
<dbReference type="InterPro" id="IPR051820">
    <property type="entry name" value="FAD-binding_MO"/>
</dbReference>
<proteinExistence type="inferred from homology"/>
<dbReference type="Gene3D" id="3.50.50.60">
    <property type="entry name" value="FAD/NAD(P)-binding domain"/>
    <property type="match status" value="2"/>
</dbReference>
<evidence type="ECO:0000256" key="5">
    <source>
        <dbReference type="ARBA" id="ARBA00022857"/>
    </source>
</evidence>
<dbReference type="GO" id="GO:0050660">
    <property type="term" value="F:flavin adenine dinucleotide binding"/>
    <property type="evidence" value="ECO:0007669"/>
    <property type="project" value="InterPro"/>
</dbReference>
<dbReference type="EMBL" id="AGWY01000008">
    <property type="protein sequence ID" value="EKS35653.1"/>
    <property type="molecule type" value="Genomic_DNA"/>
</dbReference>
<keyword evidence="3" id="KW-0285">Flavoprotein</keyword>
<dbReference type="InterPro" id="IPR036188">
    <property type="entry name" value="FAD/NAD-bd_sf"/>
</dbReference>
<dbReference type="Pfam" id="PF13450">
    <property type="entry name" value="NAD_binding_8"/>
    <property type="match status" value="1"/>
</dbReference>
<dbReference type="AlphaFoldDB" id="K8PBD0"/>
<name>K8PBD0_9BRAD</name>
<dbReference type="SUPFAM" id="SSF51905">
    <property type="entry name" value="FAD/NAD(P)-binding domain"/>
    <property type="match status" value="1"/>
</dbReference>
<dbReference type="PANTHER" id="PTHR43872:SF1">
    <property type="entry name" value="MONOOXYGENASE, PUTATIVE (AFU_ORTHOLOGUE AFUA_8G02570)-RELATED"/>
    <property type="match status" value="1"/>
</dbReference>
<dbReference type="PATRIC" id="fig|883079.3.peg.1891"/>
<dbReference type="OrthoDB" id="312624at2"/>
<protein>
    <recommendedName>
        <fullName evidence="10">FAD-containing monooxygenase EthA</fullName>
    </recommendedName>
</protein>
<keyword evidence="5" id="KW-0521">NADP</keyword>
<dbReference type="InterPro" id="IPR020946">
    <property type="entry name" value="Flavin_mOase-like"/>
</dbReference>
<evidence type="ECO:0000256" key="6">
    <source>
        <dbReference type="ARBA" id="ARBA00023002"/>
    </source>
</evidence>
<evidence type="ECO:0000256" key="4">
    <source>
        <dbReference type="ARBA" id="ARBA00022827"/>
    </source>
</evidence>
<gene>
    <name evidence="8" type="ORF">HMPREF9696_01865</name>
</gene>
<accession>K8PBD0</accession>